<feature type="region of interest" description="Disordered" evidence="1">
    <location>
        <begin position="42"/>
        <end position="109"/>
    </location>
</feature>
<accession>A0ABN9PJ22</accession>
<gene>
    <name evidence="2" type="ORF">PCOR1329_LOCUS1573</name>
</gene>
<keyword evidence="3" id="KW-1185">Reference proteome</keyword>
<protein>
    <submittedName>
        <fullName evidence="2">Uncharacterized protein</fullName>
    </submittedName>
</protein>
<evidence type="ECO:0000313" key="3">
    <source>
        <dbReference type="Proteomes" id="UP001189429"/>
    </source>
</evidence>
<feature type="compositionally biased region" description="Low complexity" evidence="1">
    <location>
        <begin position="80"/>
        <end position="91"/>
    </location>
</feature>
<feature type="region of interest" description="Disordered" evidence="1">
    <location>
        <begin position="1"/>
        <end position="28"/>
    </location>
</feature>
<feature type="compositionally biased region" description="Basic residues" evidence="1">
    <location>
        <begin position="45"/>
        <end position="54"/>
    </location>
</feature>
<name>A0ABN9PJ22_9DINO</name>
<comment type="caution">
    <text evidence="2">The sequence shown here is derived from an EMBL/GenBank/DDBJ whole genome shotgun (WGS) entry which is preliminary data.</text>
</comment>
<reference evidence="2" key="1">
    <citation type="submission" date="2023-10" db="EMBL/GenBank/DDBJ databases">
        <authorList>
            <person name="Chen Y."/>
            <person name="Shah S."/>
            <person name="Dougan E. K."/>
            <person name="Thang M."/>
            <person name="Chan C."/>
        </authorList>
    </citation>
    <scope>NUCLEOTIDE SEQUENCE [LARGE SCALE GENOMIC DNA]</scope>
</reference>
<organism evidence="2 3">
    <name type="scientific">Prorocentrum cordatum</name>
    <dbReference type="NCBI Taxonomy" id="2364126"/>
    <lineage>
        <taxon>Eukaryota</taxon>
        <taxon>Sar</taxon>
        <taxon>Alveolata</taxon>
        <taxon>Dinophyceae</taxon>
        <taxon>Prorocentrales</taxon>
        <taxon>Prorocentraceae</taxon>
        <taxon>Prorocentrum</taxon>
    </lineage>
</organism>
<dbReference type="EMBL" id="CAUYUJ010000382">
    <property type="protein sequence ID" value="CAK0790245.1"/>
    <property type="molecule type" value="Genomic_DNA"/>
</dbReference>
<feature type="non-terminal residue" evidence="2">
    <location>
        <position position="1"/>
    </location>
</feature>
<dbReference type="Proteomes" id="UP001189429">
    <property type="component" value="Unassembled WGS sequence"/>
</dbReference>
<proteinExistence type="predicted"/>
<sequence length="109" mass="11684">DAGAPPRLHVRRLQGDAHRRQSLQVGDVARLRPVQPLHGDLPARVRARVRHRGRSAVDRPPRPAGCPAVAARAAHDHRGAPGAARRGPRGPSTSDASGVRSAAVRRHRV</sequence>
<evidence type="ECO:0000313" key="2">
    <source>
        <dbReference type="EMBL" id="CAK0790245.1"/>
    </source>
</evidence>
<feature type="non-terminal residue" evidence="2">
    <location>
        <position position="109"/>
    </location>
</feature>
<evidence type="ECO:0000256" key="1">
    <source>
        <dbReference type="SAM" id="MobiDB-lite"/>
    </source>
</evidence>